<dbReference type="GO" id="GO:0009507">
    <property type="term" value="C:chloroplast"/>
    <property type="evidence" value="ECO:0007669"/>
    <property type="project" value="TreeGrafter"/>
</dbReference>
<dbReference type="Pfam" id="PF01657">
    <property type="entry name" value="Stress-antifung"/>
    <property type="match status" value="2"/>
</dbReference>
<reference evidence="7" key="2">
    <citation type="journal article" date="2023" name="Int. J. Mol. Sci.">
        <title>De Novo Assembly and Annotation of 11 Diverse Shrub Willow (Salix) Genomes Reveals Novel Gene Organization in Sex-Linked Regions.</title>
        <authorList>
            <person name="Hyden B."/>
            <person name="Feng K."/>
            <person name="Yates T.B."/>
            <person name="Jawdy S."/>
            <person name="Cereghino C."/>
            <person name="Smart L.B."/>
            <person name="Muchero W."/>
        </authorList>
    </citation>
    <scope>NUCLEOTIDE SEQUENCE [LARGE SCALE GENOMIC DNA]</scope>
    <source>
        <tissue evidence="7">Shoot tip</tissue>
    </source>
</reference>
<accession>A0A9Q0QIF9</accession>
<feature type="signal peptide" evidence="5">
    <location>
        <begin position="1"/>
        <end position="29"/>
    </location>
</feature>
<evidence type="ECO:0000256" key="4">
    <source>
        <dbReference type="SAM" id="Phobius"/>
    </source>
</evidence>
<feature type="compositionally biased region" description="Gly residues" evidence="3">
    <location>
        <begin position="583"/>
        <end position="596"/>
    </location>
</feature>
<evidence type="ECO:0000256" key="2">
    <source>
        <dbReference type="ARBA" id="ARBA00022737"/>
    </source>
</evidence>
<keyword evidence="4" id="KW-0812">Transmembrane</keyword>
<dbReference type="Proteomes" id="UP001151529">
    <property type="component" value="Chromosome 4"/>
</dbReference>
<dbReference type="EMBL" id="JAPFFL010000008">
    <property type="protein sequence ID" value="KAJ6706896.1"/>
    <property type="molecule type" value="Genomic_DNA"/>
</dbReference>
<dbReference type="PROSITE" id="PS51473">
    <property type="entry name" value="GNK2"/>
    <property type="match status" value="2"/>
</dbReference>
<keyword evidence="8" id="KW-1185">Reference proteome</keyword>
<evidence type="ECO:0000313" key="8">
    <source>
        <dbReference type="Proteomes" id="UP001151529"/>
    </source>
</evidence>
<evidence type="ECO:0000256" key="3">
    <source>
        <dbReference type="SAM" id="MobiDB-lite"/>
    </source>
</evidence>
<dbReference type="InterPro" id="IPR002902">
    <property type="entry name" value="GNK2"/>
</dbReference>
<name>A0A9Q0QIF9_SALVM</name>
<comment type="caution">
    <text evidence="7">The sequence shown here is derived from an EMBL/GenBank/DDBJ whole genome shotgun (WGS) entry which is preliminary data.</text>
</comment>
<dbReference type="AlphaFoldDB" id="A0A9Q0QIF9"/>
<reference evidence="7" key="1">
    <citation type="submission" date="2022-11" db="EMBL/GenBank/DDBJ databases">
        <authorList>
            <person name="Hyden B.L."/>
            <person name="Feng K."/>
            <person name="Yates T."/>
            <person name="Jawdy S."/>
            <person name="Smart L.B."/>
            <person name="Muchero W."/>
        </authorList>
    </citation>
    <scope>NUCLEOTIDE SEQUENCE</scope>
    <source>
        <tissue evidence="7">Shoot tip</tissue>
    </source>
</reference>
<evidence type="ECO:0000259" key="6">
    <source>
        <dbReference type="PROSITE" id="PS51473"/>
    </source>
</evidence>
<dbReference type="PANTHER" id="PTHR36356:SF1">
    <property type="entry name" value="EXPRESSED PROTEIN"/>
    <property type="match status" value="1"/>
</dbReference>
<dbReference type="PANTHER" id="PTHR36356">
    <property type="entry name" value="EXPRESSED PROTEIN"/>
    <property type="match status" value="1"/>
</dbReference>
<keyword evidence="2" id="KW-0677">Repeat</keyword>
<feature type="compositionally biased region" description="Acidic residues" evidence="3">
    <location>
        <begin position="605"/>
        <end position="615"/>
    </location>
</feature>
<feature type="transmembrane region" description="Helical" evidence="4">
    <location>
        <begin position="501"/>
        <end position="520"/>
    </location>
</feature>
<dbReference type="CDD" id="cd23509">
    <property type="entry name" value="Gnk2-like"/>
    <property type="match status" value="2"/>
</dbReference>
<keyword evidence="1 5" id="KW-0732">Signal</keyword>
<evidence type="ECO:0000256" key="1">
    <source>
        <dbReference type="ARBA" id="ARBA00022729"/>
    </source>
</evidence>
<dbReference type="OrthoDB" id="2018506at2759"/>
<keyword evidence="4" id="KW-0472">Membrane</keyword>
<evidence type="ECO:0000256" key="5">
    <source>
        <dbReference type="SAM" id="SignalP"/>
    </source>
</evidence>
<feature type="domain" description="Gnk2-homologous" evidence="6">
    <location>
        <begin position="141"/>
        <end position="247"/>
    </location>
</feature>
<organism evidence="7 8">
    <name type="scientific">Salix viminalis</name>
    <name type="common">Common osier</name>
    <name type="synonym">Basket willow</name>
    <dbReference type="NCBI Taxonomy" id="40686"/>
    <lineage>
        <taxon>Eukaryota</taxon>
        <taxon>Viridiplantae</taxon>
        <taxon>Streptophyta</taxon>
        <taxon>Embryophyta</taxon>
        <taxon>Tracheophyta</taxon>
        <taxon>Spermatophyta</taxon>
        <taxon>Magnoliopsida</taxon>
        <taxon>eudicotyledons</taxon>
        <taxon>Gunneridae</taxon>
        <taxon>Pentapetalae</taxon>
        <taxon>rosids</taxon>
        <taxon>fabids</taxon>
        <taxon>Malpighiales</taxon>
        <taxon>Salicaceae</taxon>
        <taxon>Saliceae</taxon>
        <taxon>Salix</taxon>
    </lineage>
</organism>
<dbReference type="Gene3D" id="3.30.430.20">
    <property type="entry name" value="Gnk2 domain, C-X8-C-X2-C motif"/>
    <property type="match status" value="2"/>
</dbReference>
<evidence type="ECO:0000313" key="7">
    <source>
        <dbReference type="EMBL" id="KAJ6706896.1"/>
    </source>
</evidence>
<feature type="region of interest" description="Disordered" evidence="3">
    <location>
        <begin position="583"/>
        <end position="615"/>
    </location>
</feature>
<feature type="transmembrane region" description="Helical" evidence="4">
    <location>
        <begin position="526"/>
        <end position="548"/>
    </location>
</feature>
<protein>
    <recommendedName>
        <fullName evidence="6">Gnk2-homologous domain-containing protein</fullName>
    </recommendedName>
</protein>
<feature type="chain" id="PRO_5040410807" description="Gnk2-homologous domain-containing protein" evidence="5">
    <location>
        <begin position="30"/>
        <end position="615"/>
    </location>
</feature>
<dbReference type="InterPro" id="IPR038408">
    <property type="entry name" value="GNK2_sf"/>
</dbReference>
<gene>
    <name evidence="7" type="ORF">OIU85_027269</name>
</gene>
<feature type="domain" description="Gnk2-homologous" evidence="6">
    <location>
        <begin position="31"/>
        <end position="133"/>
    </location>
</feature>
<keyword evidence="4" id="KW-1133">Transmembrane helix</keyword>
<sequence>MIRMTTIDVNLVMFLLIIPFSVLPVFTVADPLDISCSNDKGNYTLNSPFERNLKSLLETLPSITSLTGFNYTSVGESQAKVYGQALCRGDVNSSYCQACVEKASHQIFNDCRNYKDAIIWYELCQVYYSFQNMTSRSVYIGKYPQGDSRKKLLSDPQHFSDVLMYLMTNLSSEAAFNPSKLMFATGAIEFRNETVYGHAQCTRDIIPNECQKCLTIALAELKGCCSSREGGFIVSGNCNMRFDLYKYYNASSYLLTYPSHKGSNWKIGIVALAVCASVVVIVVVIGSCIFCLLKKRGQQRGVERSHQALLKELACPRGVTMTDEGQLLAGSIFVEVFEDDLRGFFELDFVEMKEVIMATALSWKPQLPTRIHRHSHPSPFIDAGTGHAFQCSIHRLPFPSIHSGKALAFRRDFDRFAKDAWRTANDGFEQFLFEAKKTAERIDRRYSVSRRLSAVAQSASDRARDIDREYDISLRWRTFSIDFNRNWPRYRKQINDFMDTPLGRSFVTIFFLWFALSGWMFRFFIFATWVLPIAGPLLIGTLANNLVIKGACPACKRQFVGYKNQVIRCGGCGNIVWQPKGPGGGPGDFFSGGGRGTRSSKSDPEIIDVDFEEKP</sequence>
<proteinExistence type="predicted"/>
<feature type="transmembrane region" description="Helical" evidence="4">
    <location>
        <begin position="267"/>
        <end position="293"/>
    </location>
</feature>